<keyword evidence="5 7" id="KW-1133">Transmembrane helix</keyword>
<dbReference type="InterPro" id="IPR002751">
    <property type="entry name" value="CbiM/NikMN"/>
</dbReference>
<dbReference type="RefSeq" id="WP_135869729.1">
    <property type="nucleotide sequence ID" value="NZ_SRSC01000002.1"/>
</dbReference>
<dbReference type="PANTHER" id="PTHR34229:SF1">
    <property type="entry name" value="METAL TRANSPORT PROTEIN HI_1621-RELATED"/>
    <property type="match status" value="1"/>
</dbReference>
<proteinExistence type="predicted"/>
<organism evidence="9 10">
    <name type="scientific">Geomonas terrae</name>
    <dbReference type="NCBI Taxonomy" id="2562681"/>
    <lineage>
        <taxon>Bacteria</taxon>
        <taxon>Pseudomonadati</taxon>
        <taxon>Thermodesulfobacteriota</taxon>
        <taxon>Desulfuromonadia</taxon>
        <taxon>Geobacterales</taxon>
        <taxon>Geobacteraceae</taxon>
        <taxon>Geomonas</taxon>
    </lineage>
</organism>
<keyword evidence="3" id="KW-1003">Cell membrane</keyword>
<evidence type="ECO:0000256" key="3">
    <source>
        <dbReference type="ARBA" id="ARBA00022475"/>
    </source>
</evidence>
<gene>
    <name evidence="9" type="ORF">E4633_07985</name>
</gene>
<feature type="transmembrane region" description="Helical" evidence="7">
    <location>
        <begin position="177"/>
        <end position="202"/>
    </location>
</feature>
<dbReference type="Gene3D" id="1.10.1760.20">
    <property type="match status" value="1"/>
</dbReference>
<dbReference type="GO" id="GO:0005886">
    <property type="term" value="C:plasma membrane"/>
    <property type="evidence" value="ECO:0007669"/>
    <property type="project" value="UniProtKB-SubCell"/>
</dbReference>
<dbReference type="Pfam" id="PF01891">
    <property type="entry name" value="CbiM"/>
    <property type="match status" value="1"/>
</dbReference>
<evidence type="ECO:0000313" key="9">
    <source>
        <dbReference type="EMBL" id="TGU72242.1"/>
    </source>
</evidence>
<reference evidence="9 10" key="1">
    <citation type="submission" date="2019-04" db="EMBL/GenBank/DDBJ databases">
        <title>Geobacter oryzae sp. nov., ferric-reducing bacteria isolated from paddy soil.</title>
        <authorList>
            <person name="Xu Z."/>
            <person name="Masuda Y."/>
            <person name="Itoh H."/>
            <person name="Senoo K."/>
        </authorList>
    </citation>
    <scope>NUCLEOTIDE SEQUENCE [LARGE SCALE GENOMIC DNA]</scope>
    <source>
        <strain evidence="9 10">Red111</strain>
    </source>
</reference>
<dbReference type="Pfam" id="PF13190">
    <property type="entry name" value="PDGLE"/>
    <property type="match status" value="1"/>
</dbReference>
<keyword evidence="4 7" id="KW-0812">Transmembrane</keyword>
<name>A0A4V3NZM6_9BACT</name>
<dbReference type="InterPro" id="IPR025937">
    <property type="entry name" value="PDGLE_dom"/>
</dbReference>
<dbReference type="AlphaFoldDB" id="A0A4V3NZM6"/>
<feature type="transmembrane region" description="Helical" evidence="7">
    <location>
        <begin position="143"/>
        <end position="165"/>
    </location>
</feature>
<evidence type="ECO:0000256" key="4">
    <source>
        <dbReference type="ARBA" id="ARBA00022692"/>
    </source>
</evidence>
<keyword evidence="10" id="KW-1185">Reference proteome</keyword>
<keyword evidence="2" id="KW-0813">Transport</keyword>
<feature type="domain" description="PDGLE" evidence="8">
    <location>
        <begin position="224"/>
        <end position="326"/>
    </location>
</feature>
<feature type="transmembrane region" description="Helical" evidence="7">
    <location>
        <begin position="222"/>
        <end position="244"/>
    </location>
</feature>
<protein>
    <submittedName>
        <fullName evidence="9">Cobalamin biosynthesis protein CbiM</fullName>
    </submittedName>
</protein>
<feature type="transmembrane region" description="Helical" evidence="7">
    <location>
        <begin position="303"/>
        <end position="324"/>
    </location>
</feature>
<dbReference type="PANTHER" id="PTHR34229">
    <property type="entry name" value="METAL TRANSPORT PROTEIN HI_1621-RELATED"/>
    <property type="match status" value="1"/>
</dbReference>
<sequence>MHMADALLSPSVGGTMWAVSAGAIAWGSARLGRESDDRIAPLMGVLGGFLFAAQMINFSIPGTGSSGHLTGGLLLAILLGPSAAFLTVASVLVVQALFFADGGLLALGCNIFNLGVIPAFIIYPLLYKRLIGTAPGPRREAAVTLFAALCAMQLGALCVVLETALSGVSELPLVKFLALMLPIHLAIGAVEGAVTLAVVSFLRKARPELLARRAHEEAAPSLKPFLAAALVCALLVAGGISRFASDKPDGLEWSVAGASGSAAPVALHGVTAYLHALQGRFAWFAEYRVPAGDGVAAQQAGPGAAGVVGTLITLVIVVAVAALLRRAKRGGAAPEA</sequence>
<evidence type="ECO:0000256" key="6">
    <source>
        <dbReference type="ARBA" id="ARBA00023136"/>
    </source>
</evidence>
<feature type="transmembrane region" description="Helical" evidence="7">
    <location>
        <begin position="72"/>
        <end position="98"/>
    </location>
</feature>
<comment type="caution">
    <text evidence="9">The sequence shown here is derived from an EMBL/GenBank/DDBJ whole genome shotgun (WGS) entry which is preliminary data.</text>
</comment>
<dbReference type="Proteomes" id="UP000306416">
    <property type="component" value="Unassembled WGS sequence"/>
</dbReference>
<accession>A0A4V3NZM6</accession>
<evidence type="ECO:0000313" key="10">
    <source>
        <dbReference type="Proteomes" id="UP000306416"/>
    </source>
</evidence>
<evidence type="ECO:0000256" key="2">
    <source>
        <dbReference type="ARBA" id="ARBA00022448"/>
    </source>
</evidence>
<dbReference type="EMBL" id="SRSC01000002">
    <property type="protein sequence ID" value="TGU72242.1"/>
    <property type="molecule type" value="Genomic_DNA"/>
</dbReference>
<evidence type="ECO:0000256" key="1">
    <source>
        <dbReference type="ARBA" id="ARBA00004651"/>
    </source>
</evidence>
<keyword evidence="6 7" id="KW-0472">Membrane</keyword>
<feature type="transmembrane region" description="Helical" evidence="7">
    <location>
        <begin position="7"/>
        <end position="27"/>
    </location>
</feature>
<dbReference type="GO" id="GO:0000041">
    <property type="term" value="P:transition metal ion transport"/>
    <property type="evidence" value="ECO:0007669"/>
    <property type="project" value="InterPro"/>
</dbReference>
<evidence type="ECO:0000256" key="7">
    <source>
        <dbReference type="SAM" id="Phobius"/>
    </source>
</evidence>
<feature type="transmembrane region" description="Helical" evidence="7">
    <location>
        <begin position="104"/>
        <end position="123"/>
    </location>
</feature>
<evidence type="ECO:0000259" key="8">
    <source>
        <dbReference type="Pfam" id="PF13190"/>
    </source>
</evidence>
<comment type="subcellular location">
    <subcellularLocation>
        <location evidence="1">Cell membrane</location>
        <topology evidence="1">Multi-pass membrane protein</topology>
    </subcellularLocation>
</comment>
<feature type="transmembrane region" description="Helical" evidence="7">
    <location>
        <begin position="39"/>
        <end position="60"/>
    </location>
</feature>
<evidence type="ECO:0000256" key="5">
    <source>
        <dbReference type="ARBA" id="ARBA00022989"/>
    </source>
</evidence>